<name>A0A7G9Z0A0_9EURY</name>
<dbReference type="EMBL" id="MT631548">
    <property type="protein sequence ID" value="QNO53684.1"/>
    <property type="molecule type" value="Genomic_DNA"/>
</dbReference>
<evidence type="ECO:0008006" key="2">
    <source>
        <dbReference type="Google" id="ProtNLM"/>
    </source>
</evidence>
<dbReference type="AlphaFoldDB" id="A0A7G9Z0A0"/>
<accession>A0A7G9Z0A0</accession>
<gene>
    <name evidence="1" type="ORF">DJFKIEJF_00048</name>
</gene>
<evidence type="ECO:0000313" key="1">
    <source>
        <dbReference type="EMBL" id="QNO53684.1"/>
    </source>
</evidence>
<reference evidence="1" key="1">
    <citation type="submission" date="2020-06" db="EMBL/GenBank/DDBJ databases">
        <title>Unique genomic features of the anaerobic methanotrophic archaea.</title>
        <authorList>
            <person name="Chadwick G.L."/>
            <person name="Skennerton C.T."/>
            <person name="Laso-Perez R."/>
            <person name="Leu A.O."/>
            <person name="Speth D.R."/>
            <person name="Yu H."/>
            <person name="Morgan-Lang C."/>
            <person name="Hatzenpichler R."/>
            <person name="Goudeau D."/>
            <person name="Malmstrom R."/>
            <person name="Brazelton W.J."/>
            <person name="Woyke T."/>
            <person name="Hallam S.J."/>
            <person name="Tyson G.W."/>
            <person name="Wegener G."/>
            <person name="Boetius A."/>
            <person name="Orphan V."/>
        </authorList>
    </citation>
    <scope>NUCLEOTIDE SEQUENCE</scope>
</reference>
<protein>
    <recommendedName>
        <fullName evidence="2">Antitoxin</fullName>
    </recommendedName>
</protein>
<sequence length="74" mass="8626">MAEVKTITKGELTITPDAFNTLVKLKEELEDVIETIEIMNDKELMEGLNRSKKDVEEGRIYELKNVDELDEIWK</sequence>
<proteinExistence type="predicted"/>
<organism evidence="1">
    <name type="scientific">Candidatus Methanophagaceae archaeon ANME-1 ERB6</name>
    <dbReference type="NCBI Taxonomy" id="2759912"/>
    <lineage>
        <taxon>Archaea</taxon>
        <taxon>Methanobacteriati</taxon>
        <taxon>Methanobacteriota</taxon>
        <taxon>Stenosarchaea group</taxon>
        <taxon>Methanomicrobia</taxon>
        <taxon>Candidatus Methanophagales</taxon>
        <taxon>Candidatus Methanophagaceae</taxon>
    </lineage>
</organism>